<keyword evidence="1" id="KW-1133">Transmembrane helix</keyword>
<dbReference type="OrthoDB" id="1351085at2"/>
<dbReference type="RefSeq" id="WP_106463027.1">
    <property type="nucleotide sequence ID" value="NZ_PXOQ01000007.1"/>
</dbReference>
<comment type="caution">
    <text evidence="2">The sequence shown here is derived from an EMBL/GenBank/DDBJ whole genome shotgun (WGS) entry which is preliminary data.</text>
</comment>
<accession>A0A2T1NES7</accession>
<evidence type="ECO:0000313" key="2">
    <source>
        <dbReference type="EMBL" id="PSG90886.1"/>
    </source>
</evidence>
<reference evidence="2 3" key="1">
    <citation type="submission" date="2018-03" db="EMBL/GenBank/DDBJ databases">
        <title>Mesoflavibacter sp. HG37 and Mesoflavibacter sp. HG96 sp.nov., two marine bacteria isolated from seawater of Western Pacific Ocean.</title>
        <authorList>
            <person name="Cheng H."/>
            <person name="Wu Y.-H."/>
            <person name="Guo L.-L."/>
            <person name="Xu X.-W."/>
        </authorList>
    </citation>
    <scope>NUCLEOTIDE SEQUENCE [LARGE SCALE GENOMIC DNA]</scope>
    <source>
        <strain evidence="2 3">KCTC 32269</strain>
    </source>
</reference>
<evidence type="ECO:0000256" key="1">
    <source>
        <dbReference type="SAM" id="Phobius"/>
    </source>
</evidence>
<organism evidence="2 3">
    <name type="scientific">Aurantibacter aestuarii</name>
    <dbReference type="NCBI Taxonomy" id="1266046"/>
    <lineage>
        <taxon>Bacteria</taxon>
        <taxon>Pseudomonadati</taxon>
        <taxon>Bacteroidota</taxon>
        <taxon>Flavobacteriia</taxon>
        <taxon>Flavobacteriales</taxon>
        <taxon>Flavobacteriaceae</taxon>
        <taxon>Aurantibacter</taxon>
    </lineage>
</organism>
<dbReference type="Proteomes" id="UP000238426">
    <property type="component" value="Unassembled WGS sequence"/>
</dbReference>
<sequence>MSNFVDKFKSGSIQALKDYAWIPLLLLGFLLYAVGAFLEALKNWEIISSAFHSIGTTIVTATVFVTIVKSKQFSDIFNEQLRSIIYCTEYMKNRKDIKNLWITTSKSMYKENFPDLCDKIEENLEKYIPMDSNKYYEDYTYKVDIEFDKNNPDFIILNERETFILHAHTIEKTDYISSCIFNKSDYNEDVSDYSMVSFRVNGKDLQITNKYLQIDKNYKGNKILVQHKRTLSGDKKYKIEKIERKKYSLNVENTKAHSCMHIFKNYNLEVSHPADLEVKFYENGTLNNFTKLPERSFNGTGKIQRFEYEGLMFKNQGTRIIFRDLRK</sequence>
<dbReference type="EMBL" id="PXOQ01000007">
    <property type="protein sequence ID" value="PSG90886.1"/>
    <property type="molecule type" value="Genomic_DNA"/>
</dbReference>
<evidence type="ECO:0000313" key="3">
    <source>
        <dbReference type="Proteomes" id="UP000238426"/>
    </source>
</evidence>
<protein>
    <submittedName>
        <fullName evidence="2">Uncharacterized protein</fullName>
    </submittedName>
</protein>
<name>A0A2T1NES7_9FLAO</name>
<keyword evidence="1" id="KW-0472">Membrane</keyword>
<gene>
    <name evidence="2" type="ORF">C7H52_06325</name>
</gene>
<feature type="transmembrane region" description="Helical" evidence="1">
    <location>
        <begin position="20"/>
        <end position="38"/>
    </location>
</feature>
<keyword evidence="1" id="KW-0812">Transmembrane</keyword>
<feature type="transmembrane region" description="Helical" evidence="1">
    <location>
        <begin position="50"/>
        <end position="68"/>
    </location>
</feature>
<keyword evidence="3" id="KW-1185">Reference proteome</keyword>
<dbReference type="AlphaFoldDB" id="A0A2T1NES7"/>
<proteinExistence type="predicted"/>